<gene>
    <name evidence="1" type="ORF">BZ3500_MVSOF-1268-A1-R1_C069G00349</name>
    <name evidence="2" type="ORF">BZ3500_MVSOF-1268-A1-R1_C071G00365</name>
    <name evidence="3" type="ORF">BZ3500_MVSOF-1268-A1-R1_CHR12-1G03633</name>
</gene>
<keyword evidence="4" id="KW-1185">Reference proteome</keyword>
<accession>A0A2X0NHY1</accession>
<evidence type="ECO:0000313" key="4">
    <source>
        <dbReference type="Proteomes" id="UP000249723"/>
    </source>
</evidence>
<name>A0A2X0NHY1_9BASI</name>
<dbReference type="EMBL" id="FMWP01000037">
    <property type="protein sequence ID" value="SCZ92923.1"/>
    <property type="molecule type" value="Genomic_DNA"/>
</dbReference>
<protein>
    <submittedName>
        <fullName evidence="1">BZ3500_MvSof-1268-A1-R1_C069g00349 protein</fullName>
    </submittedName>
    <submittedName>
        <fullName evidence="2">BZ3500_MvSof-1268-A1-R1_C071g00365 protein</fullName>
    </submittedName>
    <submittedName>
        <fullName evidence="3">BZ3500_MvSof-1268-A1-R1_Chr12-1g03633 protein</fullName>
    </submittedName>
</protein>
<dbReference type="EMBL" id="FMWP01000054">
    <property type="protein sequence ID" value="SCZ94749.1"/>
    <property type="molecule type" value="Genomic_DNA"/>
</dbReference>
<reference evidence="3" key="2">
    <citation type="submission" date="2016-10" db="EMBL/GenBank/DDBJ databases">
        <authorList>
            <person name="Cai Z."/>
        </authorList>
    </citation>
    <scope>NUCLEOTIDE SEQUENCE [LARGE SCALE GENOMIC DNA]</scope>
</reference>
<dbReference type="EMBL" id="FMWP01000042">
    <property type="protein sequence ID" value="SCZ92978.1"/>
    <property type="molecule type" value="Genomic_DNA"/>
</dbReference>
<evidence type="ECO:0000313" key="1">
    <source>
        <dbReference type="EMBL" id="SCZ92923.1"/>
    </source>
</evidence>
<dbReference type="AlphaFoldDB" id="A0A2X0NHY1"/>
<organism evidence="3 4">
    <name type="scientific">Microbotryum saponariae</name>
    <dbReference type="NCBI Taxonomy" id="289078"/>
    <lineage>
        <taxon>Eukaryota</taxon>
        <taxon>Fungi</taxon>
        <taxon>Dikarya</taxon>
        <taxon>Basidiomycota</taxon>
        <taxon>Pucciniomycotina</taxon>
        <taxon>Microbotryomycetes</taxon>
        <taxon>Microbotryales</taxon>
        <taxon>Microbotryaceae</taxon>
        <taxon>Microbotryum</taxon>
    </lineage>
</organism>
<proteinExistence type="predicted"/>
<evidence type="ECO:0000313" key="2">
    <source>
        <dbReference type="EMBL" id="SCZ92978.1"/>
    </source>
</evidence>
<dbReference type="Proteomes" id="UP000249723">
    <property type="component" value="Unassembled WGS sequence"/>
</dbReference>
<reference evidence="4" key="1">
    <citation type="submission" date="2016-10" db="EMBL/GenBank/DDBJ databases">
        <authorList>
            <person name="Jeantristanb JTB J.-T."/>
            <person name="Ricardo R."/>
        </authorList>
    </citation>
    <scope>NUCLEOTIDE SEQUENCE [LARGE SCALE GENOMIC DNA]</scope>
</reference>
<sequence>MSVHLSVGVADTAVCRTDITYDDSKLSFGLGIDRTMPQLDVTCFHIARMRHSISKMQLDFSQLQLDVSPQAD</sequence>
<evidence type="ECO:0000313" key="3">
    <source>
        <dbReference type="EMBL" id="SCZ94749.1"/>
    </source>
</evidence>